<dbReference type="Pfam" id="PF00957">
    <property type="entry name" value="Synaptobrevin"/>
    <property type="match status" value="1"/>
</dbReference>
<protein>
    <recommendedName>
        <fullName evidence="13">Vesicle-associated membrane protein 7</fullName>
    </recommendedName>
    <alternativeName>
        <fullName evidence="14">Synaptobrevin-like protein 1</fullName>
    </alternativeName>
</protein>
<evidence type="ECO:0000256" key="3">
    <source>
        <dbReference type="ARBA" id="ARBA00022448"/>
    </source>
</evidence>
<dbReference type="GO" id="GO:0031902">
    <property type="term" value="C:late endosome membrane"/>
    <property type="evidence" value="ECO:0007669"/>
    <property type="project" value="UniProtKB-SubCell"/>
</dbReference>
<evidence type="ECO:0000256" key="15">
    <source>
        <dbReference type="PROSITE-ProRule" id="PRU00290"/>
    </source>
</evidence>
<dbReference type="GO" id="GO:0005789">
    <property type="term" value="C:endoplasmic reticulum membrane"/>
    <property type="evidence" value="ECO:0007669"/>
    <property type="project" value="UniProtKB-SubCell"/>
</dbReference>
<keyword evidence="7 16" id="KW-0472">Membrane</keyword>
<name>A0A5N5TFA7_9CRUS</name>
<dbReference type="InterPro" id="IPR042855">
    <property type="entry name" value="V_SNARE_CC"/>
</dbReference>
<gene>
    <name evidence="19" type="primary">Vamp7</name>
    <name evidence="19" type="ORF">Anas_09227</name>
</gene>
<dbReference type="FunFam" id="3.30.450.50:FF:000015">
    <property type="entry name" value="Synaptobrevin 2 isoform 1"/>
    <property type="match status" value="1"/>
</dbReference>
<evidence type="ECO:0000256" key="7">
    <source>
        <dbReference type="ARBA" id="ARBA00023136"/>
    </source>
</evidence>
<dbReference type="SUPFAM" id="SSF64356">
    <property type="entry name" value="SNARE-like"/>
    <property type="match status" value="1"/>
</dbReference>
<dbReference type="GO" id="GO:0015031">
    <property type="term" value="P:protein transport"/>
    <property type="evidence" value="ECO:0007669"/>
    <property type="project" value="UniProtKB-KW"/>
</dbReference>
<evidence type="ECO:0000256" key="2">
    <source>
        <dbReference type="ARBA" id="ARBA00008025"/>
    </source>
</evidence>
<evidence type="ECO:0000256" key="10">
    <source>
        <dbReference type="ARBA" id="ARBA00037845"/>
    </source>
</evidence>
<dbReference type="InterPro" id="IPR010908">
    <property type="entry name" value="Longin_dom"/>
</dbReference>
<comment type="subcellular location">
    <subcellularLocation>
        <location evidence="12">Cytoplasmic vesicle</location>
        <location evidence="12">Phagosome membrane</location>
        <topology evidence="12">Single-pass type IV membrane protein</topology>
    </subcellularLocation>
    <subcellularLocation>
        <location evidence="9">Cytoplasmic vesicle</location>
        <location evidence="9">Secretory vesicle membrane</location>
        <topology evidence="9">Single-pass type IV membrane protein</topology>
    </subcellularLocation>
    <subcellularLocation>
        <location evidence="1">Endoplasmic reticulum membrane</location>
        <topology evidence="1">Single-pass type IV membrane protein</topology>
    </subcellularLocation>
    <subcellularLocation>
        <location evidence="8">Golgi apparatus</location>
        <location evidence="8">trans-Golgi network membrane</location>
        <topology evidence="8">Single-pass type IV membrane protein</topology>
    </subcellularLocation>
    <subcellularLocation>
        <location evidence="10">Late endosome membrane</location>
        <topology evidence="10">Single-pass type IV membrane protein</topology>
    </subcellularLocation>
    <subcellularLocation>
        <location evidence="11">Lysosome membrane</location>
        <topology evidence="11">Single-pass type IV membrane protein</topology>
    </subcellularLocation>
</comment>
<evidence type="ECO:0000256" key="11">
    <source>
        <dbReference type="ARBA" id="ARBA00037863"/>
    </source>
</evidence>
<feature type="domain" description="V-SNARE coiled-coil homology" evidence="18">
    <location>
        <begin position="126"/>
        <end position="186"/>
    </location>
</feature>
<evidence type="ECO:0000313" key="20">
    <source>
        <dbReference type="Proteomes" id="UP000326759"/>
    </source>
</evidence>
<dbReference type="AlphaFoldDB" id="A0A5N5TFA7"/>
<dbReference type="PROSITE" id="PS50859">
    <property type="entry name" value="LONGIN"/>
    <property type="match status" value="1"/>
</dbReference>
<accession>A0A5N5TFA7</accession>
<keyword evidence="20" id="KW-1185">Reference proteome</keyword>
<keyword evidence="5" id="KW-0653">Protein transport</keyword>
<comment type="similarity">
    <text evidence="2">Belongs to the synaptobrevin family.</text>
</comment>
<evidence type="ECO:0000256" key="16">
    <source>
        <dbReference type="SAM" id="Phobius"/>
    </source>
</evidence>
<feature type="domain" description="Longin" evidence="17">
    <location>
        <begin position="7"/>
        <end position="111"/>
    </location>
</feature>
<evidence type="ECO:0000256" key="14">
    <source>
        <dbReference type="ARBA" id="ARBA00042194"/>
    </source>
</evidence>
<dbReference type="CDD" id="cd14824">
    <property type="entry name" value="Longin"/>
    <property type="match status" value="1"/>
</dbReference>
<dbReference type="GO" id="GO:0030670">
    <property type="term" value="C:phagocytic vesicle membrane"/>
    <property type="evidence" value="ECO:0007669"/>
    <property type="project" value="UniProtKB-SubCell"/>
</dbReference>
<dbReference type="FunFam" id="1.20.5.110:FF:000004">
    <property type="entry name" value="Vesicle-associated membrane protein 7"/>
    <property type="match status" value="1"/>
</dbReference>
<dbReference type="Proteomes" id="UP000326759">
    <property type="component" value="Unassembled WGS sequence"/>
</dbReference>
<evidence type="ECO:0000259" key="18">
    <source>
        <dbReference type="PROSITE" id="PS50892"/>
    </source>
</evidence>
<keyword evidence="6 16" id="KW-1133">Transmembrane helix</keyword>
<dbReference type="GO" id="GO:0005794">
    <property type="term" value="C:Golgi apparatus"/>
    <property type="evidence" value="ECO:0007669"/>
    <property type="project" value="UniProtKB-SubCell"/>
</dbReference>
<dbReference type="EMBL" id="SEYY01001324">
    <property type="protein sequence ID" value="KAB7505356.1"/>
    <property type="molecule type" value="Genomic_DNA"/>
</dbReference>
<evidence type="ECO:0000256" key="8">
    <source>
        <dbReference type="ARBA" id="ARBA00037801"/>
    </source>
</evidence>
<dbReference type="Gene3D" id="3.30.450.50">
    <property type="entry name" value="Longin domain"/>
    <property type="match status" value="1"/>
</dbReference>
<dbReference type="PANTHER" id="PTHR21136:SF179">
    <property type="entry name" value="VESICLE ASSOCIATED MEMBRANE PROTEIN 7-RELATED"/>
    <property type="match status" value="1"/>
</dbReference>
<keyword evidence="4 16" id="KW-0812">Transmembrane</keyword>
<comment type="caution">
    <text evidence="19">The sequence shown here is derived from an EMBL/GenBank/DDBJ whole genome shotgun (WGS) entry which is preliminary data.</text>
</comment>
<reference evidence="19 20" key="1">
    <citation type="journal article" date="2019" name="PLoS Biol.">
        <title>Sex chromosomes control vertical transmission of feminizing Wolbachia symbionts in an isopod.</title>
        <authorList>
            <person name="Becking T."/>
            <person name="Chebbi M.A."/>
            <person name="Giraud I."/>
            <person name="Moumen B."/>
            <person name="Laverre T."/>
            <person name="Caubet Y."/>
            <person name="Peccoud J."/>
            <person name="Gilbert C."/>
            <person name="Cordaux R."/>
        </authorList>
    </citation>
    <scope>NUCLEOTIDE SEQUENCE [LARGE SCALE GENOMIC DNA]</scope>
    <source>
        <strain evidence="19">ANa2</strain>
        <tissue evidence="19">Whole body excluding digestive tract and cuticle</tissue>
    </source>
</reference>
<dbReference type="Gene3D" id="1.20.5.110">
    <property type="match status" value="1"/>
</dbReference>
<evidence type="ECO:0000256" key="13">
    <source>
        <dbReference type="ARBA" id="ARBA00039269"/>
    </source>
</evidence>
<dbReference type="InterPro" id="IPR001388">
    <property type="entry name" value="Synaptobrevin-like"/>
</dbReference>
<dbReference type="PRINTS" id="PR00219">
    <property type="entry name" value="SYNAPTOBREVN"/>
</dbReference>
<feature type="transmembrane region" description="Helical" evidence="16">
    <location>
        <begin position="190"/>
        <end position="214"/>
    </location>
</feature>
<evidence type="ECO:0000259" key="17">
    <source>
        <dbReference type="PROSITE" id="PS50859"/>
    </source>
</evidence>
<dbReference type="SMART" id="SM01270">
    <property type="entry name" value="Longin"/>
    <property type="match status" value="1"/>
</dbReference>
<proteinExistence type="inferred from homology"/>
<evidence type="ECO:0000256" key="1">
    <source>
        <dbReference type="ARBA" id="ARBA00004163"/>
    </source>
</evidence>
<keyword evidence="15" id="KW-0175">Coiled coil</keyword>
<dbReference type="GO" id="GO:0006906">
    <property type="term" value="P:vesicle fusion"/>
    <property type="evidence" value="ECO:0007669"/>
    <property type="project" value="TreeGrafter"/>
</dbReference>
<dbReference type="GO" id="GO:0000149">
    <property type="term" value="F:SNARE binding"/>
    <property type="evidence" value="ECO:0007669"/>
    <property type="project" value="TreeGrafter"/>
</dbReference>
<dbReference type="GO" id="GO:0006887">
    <property type="term" value="P:exocytosis"/>
    <property type="evidence" value="ECO:0007669"/>
    <property type="project" value="TreeGrafter"/>
</dbReference>
<dbReference type="SUPFAM" id="SSF58038">
    <property type="entry name" value="SNARE fusion complex"/>
    <property type="match status" value="1"/>
</dbReference>
<dbReference type="InterPro" id="IPR011012">
    <property type="entry name" value="Longin-like_dom_sf"/>
</dbReference>
<evidence type="ECO:0000256" key="9">
    <source>
        <dbReference type="ARBA" id="ARBA00037803"/>
    </source>
</evidence>
<dbReference type="GO" id="GO:0030658">
    <property type="term" value="C:transport vesicle membrane"/>
    <property type="evidence" value="ECO:0007669"/>
    <property type="project" value="UniProtKB-SubCell"/>
</dbReference>
<sequence length="219" mass="24831">MPILYSVISRNATVLARNAICAGNFAEVTEQILDKINANEASRLTYSHASYLFHYVTENGVIYLCITDDEFERKRAFMFLEDIKAAFQTKYHDKIETALPYGMNSEFSKVLSTQMKHYAEVEDIDNVGKLQGEVADVKNILIKNIESLSSRGERLELLVNKTENLNSSAVTFRTSSRTLSRQLWWKNIRIYVYIVLGLAVSIYIIGAMACGVTWKSCTS</sequence>
<dbReference type="Pfam" id="PF13774">
    <property type="entry name" value="Longin"/>
    <property type="match status" value="1"/>
</dbReference>
<dbReference type="GO" id="GO:0005484">
    <property type="term" value="F:SNAP receptor activity"/>
    <property type="evidence" value="ECO:0007669"/>
    <property type="project" value="TreeGrafter"/>
</dbReference>
<dbReference type="GO" id="GO:0031201">
    <property type="term" value="C:SNARE complex"/>
    <property type="evidence" value="ECO:0007669"/>
    <property type="project" value="TreeGrafter"/>
</dbReference>
<evidence type="ECO:0000256" key="6">
    <source>
        <dbReference type="ARBA" id="ARBA00022989"/>
    </source>
</evidence>
<dbReference type="OrthoDB" id="248747at2759"/>
<dbReference type="GO" id="GO:0005765">
    <property type="term" value="C:lysosomal membrane"/>
    <property type="evidence" value="ECO:0007669"/>
    <property type="project" value="UniProtKB-SubCell"/>
</dbReference>
<evidence type="ECO:0000256" key="12">
    <source>
        <dbReference type="ARBA" id="ARBA00037875"/>
    </source>
</evidence>
<dbReference type="InterPro" id="IPR051097">
    <property type="entry name" value="Synaptobrevin-like_transport"/>
</dbReference>
<dbReference type="PANTHER" id="PTHR21136">
    <property type="entry name" value="SNARE PROTEINS"/>
    <property type="match status" value="1"/>
</dbReference>
<organism evidence="19 20">
    <name type="scientific">Armadillidium nasatum</name>
    <dbReference type="NCBI Taxonomy" id="96803"/>
    <lineage>
        <taxon>Eukaryota</taxon>
        <taxon>Metazoa</taxon>
        <taxon>Ecdysozoa</taxon>
        <taxon>Arthropoda</taxon>
        <taxon>Crustacea</taxon>
        <taxon>Multicrustacea</taxon>
        <taxon>Malacostraca</taxon>
        <taxon>Eumalacostraca</taxon>
        <taxon>Peracarida</taxon>
        <taxon>Isopoda</taxon>
        <taxon>Oniscidea</taxon>
        <taxon>Crinocheta</taxon>
        <taxon>Armadillidiidae</taxon>
        <taxon>Armadillidium</taxon>
    </lineage>
</organism>
<evidence type="ECO:0000313" key="19">
    <source>
        <dbReference type="EMBL" id="KAB7505356.1"/>
    </source>
</evidence>
<evidence type="ECO:0000256" key="4">
    <source>
        <dbReference type="ARBA" id="ARBA00022692"/>
    </source>
</evidence>
<dbReference type="PROSITE" id="PS50892">
    <property type="entry name" value="V_SNARE"/>
    <property type="match status" value="1"/>
</dbReference>
<evidence type="ECO:0000256" key="5">
    <source>
        <dbReference type="ARBA" id="ARBA00022927"/>
    </source>
</evidence>
<keyword evidence="3" id="KW-0813">Transport</keyword>